<accession>A0A841K7Y4</accession>
<dbReference type="PANTHER" id="PTHR12526:SF627">
    <property type="entry name" value="D-RHAMNOSYLTRANSFERASE WBPZ"/>
    <property type="match status" value="1"/>
</dbReference>
<name>A0A841K7Y4_9HYPH</name>
<protein>
    <submittedName>
        <fullName evidence="1">Glycosyltransferase involved in cell wall biosynthesis</fullName>
    </submittedName>
</protein>
<dbReference type="RefSeq" id="WP_183335253.1">
    <property type="nucleotide sequence ID" value="NZ_BMHX01000005.1"/>
</dbReference>
<dbReference type="PANTHER" id="PTHR12526">
    <property type="entry name" value="GLYCOSYLTRANSFERASE"/>
    <property type="match status" value="1"/>
</dbReference>
<dbReference type="CDD" id="cd03801">
    <property type="entry name" value="GT4_PimA-like"/>
    <property type="match status" value="1"/>
</dbReference>
<sequence>MSKPAICFVTNELYPLGPGGIGRMLYNFARYNEMMGFPAEIHFLVPPELLSSRPDAAMLLSGTFDGVAQVHVCPALGSRPDLMAQLLARAESHPWTLEWYQANSYRYYQGLLAAERKRGAPFDIIEFPDFGGWAVASIEAKRAGLAFSRTLIAARIHSTQGVLYRAERFHHHPGHSLGIFFDAERHLLAHADLIVAHERSVLALNEAHYGLAERWRGRSQLEFPPILLDNGDRSVTIEPAPVDFIFSSRLQPCKRPDLFIRAAILFLERHPDHPGSFRLVSYGWDEAYIAGLRALVPDALKDRIVFLFGASAAERESHLARSIVVVPSDYESLCLFAFEASTMGCKVILNGRCPAFGPTSRWRDEENCLLFDGSVEGLADAMEKALEWRPSAPVSVTPDTPYWLRPEAWPARRNPATAKERPGVTVVCHGIRSPAEFERHFDTVLHLGVELDVKSGKDAVQFLLPRADFSPDGPEARRIAAHGWQAVFTSGKNECPEMLSRRLAATEREVVLLYPFGFEAAPGFVTAALAAMARDPNLALVGGHVELVDARTGRSDYLRGYSGEAPSTALLSSRIVPPFCLLRRELPARVPFDPKAGDLWFEVFARECALKGENILVLPMVAATMDAFIAGRRETTKKISAGLMDAAAMAAGMSARLLSLDPVQPPGDGPDRPLSWHGEHLRAVSRIHPGGRVRDWEPVQWHGDGEGIVLRPIARELTIGELRGPHRRLGRIAAHVRNLDENTGGVEAAIALARGNTATERILAHLNGDDAADDVALSAWHTLGPGRQVLIELSAYGASRGNDRLLLIARLPQGEEGCRLAFERVELWFNENLI</sequence>
<organism evidence="1 2">
    <name type="scientific">Chelatococcus composti</name>
    <dbReference type="NCBI Taxonomy" id="1743235"/>
    <lineage>
        <taxon>Bacteria</taxon>
        <taxon>Pseudomonadati</taxon>
        <taxon>Pseudomonadota</taxon>
        <taxon>Alphaproteobacteria</taxon>
        <taxon>Hyphomicrobiales</taxon>
        <taxon>Chelatococcaceae</taxon>
        <taxon>Chelatococcus</taxon>
    </lineage>
</organism>
<dbReference type="SUPFAM" id="SSF53756">
    <property type="entry name" value="UDP-Glycosyltransferase/glycogen phosphorylase"/>
    <property type="match status" value="1"/>
</dbReference>
<dbReference type="Pfam" id="PF13692">
    <property type="entry name" value="Glyco_trans_1_4"/>
    <property type="match status" value="1"/>
</dbReference>
<comment type="caution">
    <text evidence="1">The sequence shown here is derived from an EMBL/GenBank/DDBJ whole genome shotgun (WGS) entry which is preliminary data.</text>
</comment>
<gene>
    <name evidence="1" type="ORF">HNQ73_002585</name>
</gene>
<evidence type="ECO:0000313" key="1">
    <source>
        <dbReference type="EMBL" id="MBB6168948.1"/>
    </source>
</evidence>
<keyword evidence="1" id="KW-0808">Transferase</keyword>
<dbReference type="GO" id="GO:0016740">
    <property type="term" value="F:transferase activity"/>
    <property type="evidence" value="ECO:0007669"/>
    <property type="project" value="UniProtKB-KW"/>
</dbReference>
<dbReference type="AlphaFoldDB" id="A0A841K7Y4"/>
<dbReference type="Gene3D" id="3.40.50.2000">
    <property type="entry name" value="Glycogen Phosphorylase B"/>
    <property type="match status" value="1"/>
</dbReference>
<evidence type="ECO:0000313" key="2">
    <source>
        <dbReference type="Proteomes" id="UP000588017"/>
    </source>
</evidence>
<proteinExistence type="predicted"/>
<keyword evidence="2" id="KW-1185">Reference proteome</keyword>
<reference evidence="1 2" key="1">
    <citation type="submission" date="2020-08" db="EMBL/GenBank/DDBJ databases">
        <title>Genomic Encyclopedia of Type Strains, Phase IV (KMG-IV): sequencing the most valuable type-strain genomes for metagenomic binning, comparative biology and taxonomic classification.</title>
        <authorList>
            <person name="Goeker M."/>
        </authorList>
    </citation>
    <scope>NUCLEOTIDE SEQUENCE [LARGE SCALE GENOMIC DNA]</scope>
    <source>
        <strain evidence="1 2">DSM 101465</strain>
    </source>
</reference>
<dbReference type="EMBL" id="JACHEH010000005">
    <property type="protein sequence ID" value="MBB6168948.1"/>
    <property type="molecule type" value="Genomic_DNA"/>
</dbReference>
<dbReference type="Proteomes" id="UP000588017">
    <property type="component" value="Unassembled WGS sequence"/>
</dbReference>